<sequence>MGSTPSKAARSLPKTSARAPPAWAGARTPGPSDPQLASHARQPLATIRQDSRDPHLLANLSRLGPVRVDHHMQTVRTQEADVSRLFNSRAQAEQDAAGANTPRNRLWGYALDQLLEERQSVGTREEQSQLAERYGMDAAKLESLARYVNTPSIPEGSIVRVIGKDGEEKITMTASWKEPSFVNDPSLRVR</sequence>
<protein>
    <submittedName>
        <fullName evidence="1">Uncharacterized protein</fullName>
    </submittedName>
</protein>
<accession>A0ACB8S1J1</accession>
<reference evidence="1" key="2">
    <citation type="journal article" date="2022" name="New Phytol.">
        <title>Evolutionary transition to the ectomycorrhizal habit in the genomes of a hyperdiverse lineage of mushroom-forming fungi.</title>
        <authorList>
            <person name="Looney B."/>
            <person name="Miyauchi S."/>
            <person name="Morin E."/>
            <person name="Drula E."/>
            <person name="Courty P.E."/>
            <person name="Kohler A."/>
            <person name="Kuo A."/>
            <person name="LaButti K."/>
            <person name="Pangilinan J."/>
            <person name="Lipzen A."/>
            <person name="Riley R."/>
            <person name="Andreopoulos W."/>
            <person name="He G."/>
            <person name="Johnson J."/>
            <person name="Nolan M."/>
            <person name="Tritt A."/>
            <person name="Barry K.W."/>
            <person name="Grigoriev I.V."/>
            <person name="Nagy L.G."/>
            <person name="Hibbett D."/>
            <person name="Henrissat B."/>
            <person name="Matheny P.B."/>
            <person name="Labbe J."/>
            <person name="Martin F.M."/>
        </authorList>
    </citation>
    <scope>NUCLEOTIDE SEQUENCE</scope>
    <source>
        <strain evidence="1">FP105234-sp</strain>
    </source>
</reference>
<keyword evidence="2" id="KW-1185">Reference proteome</keyword>
<dbReference type="EMBL" id="MU275870">
    <property type="protein sequence ID" value="KAI0049673.1"/>
    <property type="molecule type" value="Genomic_DNA"/>
</dbReference>
<reference evidence="1" key="1">
    <citation type="submission" date="2021-02" db="EMBL/GenBank/DDBJ databases">
        <authorList>
            <consortium name="DOE Joint Genome Institute"/>
            <person name="Ahrendt S."/>
            <person name="Looney B.P."/>
            <person name="Miyauchi S."/>
            <person name="Morin E."/>
            <person name="Drula E."/>
            <person name="Courty P.E."/>
            <person name="Chicoki N."/>
            <person name="Fauchery L."/>
            <person name="Kohler A."/>
            <person name="Kuo A."/>
            <person name="Labutti K."/>
            <person name="Pangilinan J."/>
            <person name="Lipzen A."/>
            <person name="Riley R."/>
            <person name="Andreopoulos W."/>
            <person name="He G."/>
            <person name="Johnson J."/>
            <person name="Barry K.W."/>
            <person name="Grigoriev I.V."/>
            <person name="Nagy L."/>
            <person name="Hibbett D."/>
            <person name="Henrissat B."/>
            <person name="Matheny P.B."/>
            <person name="Labbe J."/>
            <person name="Martin F."/>
        </authorList>
    </citation>
    <scope>NUCLEOTIDE SEQUENCE</scope>
    <source>
        <strain evidence="1">FP105234-sp</strain>
    </source>
</reference>
<gene>
    <name evidence="1" type="ORF">FA95DRAFT_1588093</name>
</gene>
<evidence type="ECO:0000313" key="1">
    <source>
        <dbReference type="EMBL" id="KAI0049673.1"/>
    </source>
</evidence>
<organism evidence="1 2">
    <name type="scientific">Auriscalpium vulgare</name>
    <dbReference type="NCBI Taxonomy" id="40419"/>
    <lineage>
        <taxon>Eukaryota</taxon>
        <taxon>Fungi</taxon>
        <taxon>Dikarya</taxon>
        <taxon>Basidiomycota</taxon>
        <taxon>Agaricomycotina</taxon>
        <taxon>Agaricomycetes</taxon>
        <taxon>Russulales</taxon>
        <taxon>Auriscalpiaceae</taxon>
        <taxon>Auriscalpium</taxon>
    </lineage>
</organism>
<dbReference type="Proteomes" id="UP000814033">
    <property type="component" value="Unassembled WGS sequence"/>
</dbReference>
<evidence type="ECO:0000313" key="2">
    <source>
        <dbReference type="Proteomes" id="UP000814033"/>
    </source>
</evidence>
<proteinExistence type="predicted"/>
<name>A0ACB8S1J1_9AGAM</name>
<comment type="caution">
    <text evidence="1">The sequence shown here is derived from an EMBL/GenBank/DDBJ whole genome shotgun (WGS) entry which is preliminary data.</text>
</comment>